<dbReference type="Proteomes" id="UP000236161">
    <property type="component" value="Unassembled WGS sequence"/>
</dbReference>
<proteinExistence type="predicted"/>
<keyword evidence="1" id="KW-0732">Signal</keyword>
<evidence type="ECO:0008006" key="4">
    <source>
        <dbReference type="Google" id="ProtNLM"/>
    </source>
</evidence>
<sequence>MAYSSFPPLLFPAVILLILCSSTATTSAQPAIRRRLSTRDLFIAAEAAVKTYNKDHDQKSRIRLLWPLIGFCVEIRDIGLDLYELTVVIYTDYRLRIPETFKTTMSFVVPIDAVPAARNVVEAVNVERLIPYPPPKP</sequence>
<name>A0A2I0AWG0_9ASPA</name>
<accession>A0A2I0AWG0</accession>
<dbReference type="EMBL" id="KZ451943">
    <property type="protein sequence ID" value="PKA59893.1"/>
    <property type="molecule type" value="Genomic_DNA"/>
</dbReference>
<protein>
    <recommendedName>
        <fullName evidence="4">Cystatin domain-containing protein</fullName>
    </recommendedName>
</protein>
<organism evidence="2 3">
    <name type="scientific">Apostasia shenzhenica</name>
    <dbReference type="NCBI Taxonomy" id="1088818"/>
    <lineage>
        <taxon>Eukaryota</taxon>
        <taxon>Viridiplantae</taxon>
        <taxon>Streptophyta</taxon>
        <taxon>Embryophyta</taxon>
        <taxon>Tracheophyta</taxon>
        <taxon>Spermatophyta</taxon>
        <taxon>Magnoliopsida</taxon>
        <taxon>Liliopsida</taxon>
        <taxon>Asparagales</taxon>
        <taxon>Orchidaceae</taxon>
        <taxon>Apostasioideae</taxon>
        <taxon>Apostasia</taxon>
    </lineage>
</organism>
<evidence type="ECO:0000313" key="3">
    <source>
        <dbReference type="Proteomes" id="UP000236161"/>
    </source>
</evidence>
<dbReference type="AlphaFoldDB" id="A0A2I0AWG0"/>
<evidence type="ECO:0000313" key="2">
    <source>
        <dbReference type="EMBL" id="PKA59893.1"/>
    </source>
</evidence>
<keyword evidence="3" id="KW-1185">Reference proteome</keyword>
<gene>
    <name evidence="2" type="ORF">AXF42_Ash015951</name>
</gene>
<reference evidence="2 3" key="1">
    <citation type="journal article" date="2017" name="Nature">
        <title>The Apostasia genome and the evolution of orchids.</title>
        <authorList>
            <person name="Zhang G.Q."/>
            <person name="Liu K.W."/>
            <person name="Li Z."/>
            <person name="Lohaus R."/>
            <person name="Hsiao Y.Y."/>
            <person name="Niu S.C."/>
            <person name="Wang J.Y."/>
            <person name="Lin Y.C."/>
            <person name="Xu Q."/>
            <person name="Chen L.J."/>
            <person name="Yoshida K."/>
            <person name="Fujiwara S."/>
            <person name="Wang Z.W."/>
            <person name="Zhang Y.Q."/>
            <person name="Mitsuda N."/>
            <person name="Wang M."/>
            <person name="Liu G.H."/>
            <person name="Pecoraro L."/>
            <person name="Huang H.X."/>
            <person name="Xiao X.J."/>
            <person name="Lin M."/>
            <person name="Wu X.Y."/>
            <person name="Wu W.L."/>
            <person name="Chen Y.Y."/>
            <person name="Chang S.B."/>
            <person name="Sakamoto S."/>
            <person name="Ohme-Takagi M."/>
            <person name="Yagi M."/>
            <person name="Zeng S.J."/>
            <person name="Shen C.Y."/>
            <person name="Yeh C.M."/>
            <person name="Luo Y.B."/>
            <person name="Tsai W.C."/>
            <person name="Van de Peer Y."/>
            <person name="Liu Z.J."/>
        </authorList>
    </citation>
    <scope>NUCLEOTIDE SEQUENCE [LARGE SCALE GENOMIC DNA]</scope>
    <source>
        <strain evidence="3">cv. Shenzhen</strain>
        <tissue evidence="2">Stem</tissue>
    </source>
</reference>
<evidence type="ECO:0000256" key="1">
    <source>
        <dbReference type="SAM" id="SignalP"/>
    </source>
</evidence>
<feature type="chain" id="PRO_5014152747" description="Cystatin domain-containing protein" evidence="1">
    <location>
        <begin position="29"/>
        <end position="137"/>
    </location>
</feature>
<feature type="signal peptide" evidence="1">
    <location>
        <begin position="1"/>
        <end position="28"/>
    </location>
</feature>